<name>A0A450S6E0_9GAMM</name>
<reference evidence="1" key="1">
    <citation type="submission" date="2019-02" db="EMBL/GenBank/DDBJ databases">
        <authorList>
            <person name="Gruber-Vodicka R. H."/>
            <person name="Seah K. B. B."/>
        </authorList>
    </citation>
    <scope>NUCLEOTIDE SEQUENCE</scope>
    <source>
        <strain evidence="1">BECK_DK47</strain>
    </source>
</reference>
<dbReference type="Pfam" id="PF14076">
    <property type="entry name" value="DUF4258"/>
    <property type="match status" value="1"/>
</dbReference>
<dbReference type="EMBL" id="CAADEX010000017">
    <property type="protein sequence ID" value="VFJ47470.1"/>
    <property type="molecule type" value="Genomic_DNA"/>
</dbReference>
<gene>
    <name evidence="1" type="ORF">BECKDK2373B_GA0170837_10174</name>
</gene>
<proteinExistence type="predicted"/>
<sequence length="56" mass="6375">MPKATDLIAGSLRDYAPKYRIHATGRMFERDIHENEVGRILPKGDVIERYDGDSPC</sequence>
<protein>
    <submittedName>
        <fullName evidence="1">Uncharacterized protein</fullName>
    </submittedName>
</protein>
<dbReference type="InterPro" id="IPR025354">
    <property type="entry name" value="DUF4258"/>
</dbReference>
<evidence type="ECO:0000313" key="1">
    <source>
        <dbReference type="EMBL" id="VFJ47470.1"/>
    </source>
</evidence>
<organism evidence="1">
    <name type="scientific">Candidatus Kentrum sp. DK</name>
    <dbReference type="NCBI Taxonomy" id="2126562"/>
    <lineage>
        <taxon>Bacteria</taxon>
        <taxon>Pseudomonadati</taxon>
        <taxon>Pseudomonadota</taxon>
        <taxon>Gammaproteobacteria</taxon>
        <taxon>Candidatus Kentrum</taxon>
    </lineage>
</organism>
<accession>A0A450S6E0</accession>
<dbReference type="AlphaFoldDB" id="A0A450S6E0"/>